<evidence type="ECO:0000256" key="3">
    <source>
        <dbReference type="ARBA" id="ARBA00023015"/>
    </source>
</evidence>
<dbReference type="Gene3D" id="1.10.10.10">
    <property type="entry name" value="Winged helix-like DNA-binding domain superfamily/Winged helix DNA-binding domain"/>
    <property type="match status" value="1"/>
</dbReference>
<dbReference type="GO" id="GO:0001947">
    <property type="term" value="P:heart looping"/>
    <property type="evidence" value="ECO:0007669"/>
    <property type="project" value="UniProtKB-ARBA"/>
</dbReference>
<evidence type="ECO:0000256" key="9">
    <source>
        <dbReference type="PROSITE-ProRule" id="PRU00089"/>
    </source>
</evidence>
<keyword evidence="5" id="KW-0010">Activator</keyword>
<dbReference type="GO" id="GO:0000981">
    <property type="term" value="F:DNA-binding transcription factor activity, RNA polymerase II-specific"/>
    <property type="evidence" value="ECO:0007669"/>
    <property type="project" value="TreeGrafter"/>
</dbReference>
<comment type="similarity">
    <text evidence="8">Belongs to the FOXJ1 family.</text>
</comment>
<evidence type="ECO:0000256" key="10">
    <source>
        <dbReference type="SAM" id="MobiDB-lite"/>
    </source>
</evidence>
<dbReference type="SMART" id="SM00339">
    <property type="entry name" value="FH"/>
    <property type="match status" value="1"/>
</dbReference>
<dbReference type="PRINTS" id="PR00053">
    <property type="entry name" value="FORKHEAD"/>
</dbReference>
<evidence type="ECO:0000256" key="1">
    <source>
        <dbReference type="ARBA" id="ARBA00004123"/>
    </source>
</evidence>
<dbReference type="PROSITE" id="PS00658">
    <property type="entry name" value="FORK_HEAD_2"/>
    <property type="match status" value="1"/>
</dbReference>
<dbReference type="InterPro" id="IPR036388">
    <property type="entry name" value="WH-like_DNA-bd_sf"/>
</dbReference>
<evidence type="ECO:0000259" key="11">
    <source>
        <dbReference type="PROSITE" id="PS50039"/>
    </source>
</evidence>
<feature type="domain" description="Fork-head" evidence="11">
    <location>
        <begin position="146"/>
        <end position="241"/>
    </location>
</feature>
<feature type="region of interest" description="Disordered" evidence="10">
    <location>
        <begin position="50"/>
        <end position="145"/>
    </location>
</feature>
<dbReference type="CDD" id="cd20023">
    <property type="entry name" value="FH_FOXJ1"/>
    <property type="match status" value="1"/>
</dbReference>
<feature type="region of interest" description="Disordered" evidence="10">
    <location>
        <begin position="242"/>
        <end position="286"/>
    </location>
</feature>
<proteinExistence type="inferred from homology"/>
<dbReference type="InterPro" id="IPR047513">
    <property type="entry name" value="FOXJ1"/>
</dbReference>
<dbReference type="Proteomes" id="UP001221898">
    <property type="component" value="Unassembled WGS sequence"/>
</dbReference>
<dbReference type="PANTHER" id="PTHR46805">
    <property type="entry name" value="FORKHEAD BOX PROTEIN J1"/>
    <property type="match status" value="1"/>
</dbReference>
<dbReference type="InterPro" id="IPR030456">
    <property type="entry name" value="TF_fork_head_CS_2"/>
</dbReference>
<dbReference type="SUPFAM" id="SSF46785">
    <property type="entry name" value="Winged helix' DNA-binding domain"/>
    <property type="match status" value="1"/>
</dbReference>
<evidence type="ECO:0000313" key="13">
    <source>
        <dbReference type="Proteomes" id="UP001221898"/>
    </source>
</evidence>
<keyword evidence="6" id="KW-0804">Transcription</keyword>
<dbReference type="GO" id="GO:0005634">
    <property type="term" value="C:nucleus"/>
    <property type="evidence" value="ECO:0007669"/>
    <property type="project" value="UniProtKB-SubCell"/>
</dbReference>
<comment type="caution">
    <text evidence="12">The sequence shown here is derived from an EMBL/GenBank/DDBJ whole genome shotgun (WGS) entry which is preliminary data.</text>
</comment>
<dbReference type="Pfam" id="PF00250">
    <property type="entry name" value="Forkhead"/>
    <property type="match status" value="1"/>
</dbReference>
<dbReference type="GO" id="GO:0060271">
    <property type="term" value="P:cilium assembly"/>
    <property type="evidence" value="ECO:0007669"/>
    <property type="project" value="UniProtKB-ARBA"/>
</dbReference>
<feature type="compositionally biased region" description="Basic and acidic residues" evidence="10">
    <location>
        <begin position="1"/>
        <end position="19"/>
    </location>
</feature>
<feature type="region of interest" description="Disordered" evidence="10">
    <location>
        <begin position="1"/>
        <end position="21"/>
    </location>
</feature>
<protein>
    <recommendedName>
        <fullName evidence="11">Fork-head domain-containing protein</fullName>
    </recommendedName>
</protein>
<keyword evidence="7 9" id="KW-0539">Nucleus</keyword>
<evidence type="ECO:0000256" key="6">
    <source>
        <dbReference type="ARBA" id="ARBA00023163"/>
    </source>
</evidence>
<dbReference type="AlphaFoldDB" id="A0AAD7W5E5"/>
<keyword evidence="4 9" id="KW-0238">DNA-binding</keyword>
<dbReference type="GO" id="GO:0000978">
    <property type="term" value="F:RNA polymerase II cis-regulatory region sequence-specific DNA binding"/>
    <property type="evidence" value="ECO:0007669"/>
    <property type="project" value="TreeGrafter"/>
</dbReference>
<name>A0AAD7W5E5_9TELE</name>
<dbReference type="PROSITE" id="PS50039">
    <property type="entry name" value="FORK_HEAD_3"/>
    <property type="match status" value="1"/>
</dbReference>
<dbReference type="PROSITE" id="PS00657">
    <property type="entry name" value="FORK_HEAD_1"/>
    <property type="match status" value="1"/>
</dbReference>
<dbReference type="PANTHER" id="PTHR46805:SF3">
    <property type="entry name" value="FORKHEAD BOX PROTEIN J1-B"/>
    <property type="match status" value="1"/>
</dbReference>
<feature type="compositionally biased region" description="Polar residues" evidence="10">
    <location>
        <begin position="68"/>
        <end position="79"/>
    </location>
</feature>
<evidence type="ECO:0000256" key="7">
    <source>
        <dbReference type="ARBA" id="ARBA00023242"/>
    </source>
</evidence>
<reference evidence="12" key="1">
    <citation type="journal article" date="2023" name="Science">
        <title>Genome structures resolve the early diversification of teleost fishes.</title>
        <authorList>
            <person name="Parey E."/>
            <person name="Louis A."/>
            <person name="Montfort J."/>
            <person name="Bouchez O."/>
            <person name="Roques C."/>
            <person name="Iampietro C."/>
            <person name="Lluch J."/>
            <person name="Castinel A."/>
            <person name="Donnadieu C."/>
            <person name="Desvignes T."/>
            <person name="Floi Bucao C."/>
            <person name="Jouanno E."/>
            <person name="Wen M."/>
            <person name="Mejri S."/>
            <person name="Dirks R."/>
            <person name="Jansen H."/>
            <person name="Henkel C."/>
            <person name="Chen W.J."/>
            <person name="Zahm M."/>
            <person name="Cabau C."/>
            <person name="Klopp C."/>
            <person name="Thompson A.W."/>
            <person name="Robinson-Rechavi M."/>
            <person name="Braasch I."/>
            <person name="Lecointre G."/>
            <person name="Bobe J."/>
            <person name="Postlethwait J.H."/>
            <person name="Berthelot C."/>
            <person name="Roest Crollius H."/>
            <person name="Guiguen Y."/>
        </authorList>
    </citation>
    <scope>NUCLEOTIDE SEQUENCE</scope>
    <source>
        <strain evidence="12">NC1722</strain>
    </source>
</reference>
<keyword evidence="2" id="KW-0970">Cilium biogenesis/degradation</keyword>
<evidence type="ECO:0000256" key="4">
    <source>
        <dbReference type="ARBA" id="ARBA00023125"/>
    </source>
</evidence>
<comment type="subcellular location">
    <subcellularLocation>
        <location evidence="1 9">Nucleus</location>
    </subcellularLocation>
</comment>
<dbReference type="FunFam" id="1.10.10.10:FF:000030">
    <property type="entry name" value="Forkhead box protein K2"/>
    <property type="match status" value="1"/>
</dbReference>
<feature type="DNA-binding region" description="Fork-head" evidence="9">
    <location>
        <begin position="146"/>
        <end position="241"/>
    </location>
</feature>
<evidence type="ECO:0000256" key="2">
    <source>
        <dbReference type="ARBA" id="ARBA00022794"/>
    </source>
</evidence>
<keyword evidence="13" id="KW-1185">Reference proteome</keyword>
<dbReference type="GO" id="GO:0003146">
    <property type="term" value="P:heart jogging"/>
    <property type="evidence" value="ECO:0007669"/>
    <property type="project" value="UniProtKB-ARBA"/>
</dbReference>
<feature type="compositionally biased region" description="Basic residues" evidence="10">
    <location>
        <begin position="255"/>
        <end position="264"/>
    </location>
</feature>
<evidence type="ECO:0000256" key="8">
    <source>
        <dbReference type="ARBA" id="ARBA00034770"/>
    </source>
</evidence>
<dbReference type="InterPro" id="IPR018122">
    <property type="entry name" value="TF_fork_head_CS_1"/>
</dbReference>
<dbReference type="InterPro" id="IPR047512">
    <property type="entry name" value="FH_FOXJ1"/>
</dbReference>
<evidence type="ECO:0000256" key="5">
    <source>
        <dbReference type="ARBA" id="ARBA00023159"/>
    </source>
</evidence>
<dbReference type="EMBL" id="JAINUG010000281">
    <property type="protein sequence ID" value="KAJ8384030.1"/>
    <property type="molecule type" value="Genomic_DNA"/>
</dbReference>
<evidence type="ECO:0000313" key="12">
    <source>
        <dbReference type="EMBL" id="KAJ8384030.1"/>
    </source>
</evidence>
<dbReference type="InterPro" id="IPR001766">
    <property type="entry name" value="Fork_head_dom"/>
</dbReference>
<dbReference type="InterPro" id="IPR036390">
    <property type="entry name" value="WH_DNA-bd_sf"/>
</dbReference>
<accession>A0AAD7W5E5</accession>
<gene>
    <name evidence="12" type="ORF">AAFF_G00212740</name>
</gene>
<organism evidence="12 13">
    <name type="scientific">Aldrovandia affinis</name>
    <dbReference type="NCBI Taxonomy" id="143900"/>
    <lineage>
        <taxon>Eukaryota</taxon>
        <taxon>Metazoa</taxon>
        <taxon>Chordata</taxon>
        <taxon>Craniata</taxon>
        <taxon>Vertebrata</taxon>
        <taxon>Euteleostomi</taxon>
        <taxon>Actinopterygii</taxon>
        <taxon>Neopterygii</taxon>
        <taxon>Teleostei</taxon>
        <taxon>Notacanthiformes</taxon>
        <taxon>Halosauridae</taxon>
        <taxon>Aldrovandia</taxon>
    </lineage>
</organism>
<keyword evidence="3" id="KW-0805">Transcription regulation</keyword>
<sequence>MAVKFKDKWLSSHPEDRDGFSGLGNLDDSLTNLQWLQDFSILTANLERLANHSSGGQPPPRSSRDTHATGTGTVASPSSPHAGDTAASGAPLHALRNPVTPSATAAAASDGDHLQRRQQATQHVHHHRQRAAEEEQVDYGTNRRAKPPHSYATLICMAMRASDEAKVTLSAIYAWIAENFCYYRHAEPSWQNSIRHNLSLNKCFLKVPRTQEEEPGKGGFWQIDPRYAHMFVDGVFKRRRPPPGPVLAPGAAPQHPHKRRRRPSLNRGGGSPSGGSALLSPRPEEGGASADVLDWALWFEDGGSGGTFEDLDISAALSSVGCGPDAVLLGGPLVAGGRWCGRSVGAELAPFSQQPHPWAELGEEFQPAPVAMDHAFGCYAGFLHEPLPWEGVESYL</sequence>